<dbReference type="PROSITE" id="PS00518">
    <property type="entry name" value="ZF_RING_1"/>
    <property type="match status" value="1"/>
</dbReference>
<dbReference type="InterPro" id="IPR001841">
    <property type="entry name" value="Znf_RING"/>
</dbReference>
<dbReference type="InterPro" id="IPR027370">
    <property type="entry name" value="Znf-RING_euk"/>
</dbReference>
<dbReference type="CDD" id="cd05819">
    <property type="entry name" value="NHL"/>
    <property type="match status" value="1"/>
</dbReference>
<evidence type="ECO:0000313" key="8">
    <source>
        <dbReference type="EMBL" id="KAK2173256.1"/>
    </source>
</evidence>
<proteinExistence type="predicted"/>
<keyword evidence="2" id="KW-0479">Metal-binding</keyword>
<keyword evidence="4" id="KW-0862">Zinc</keyword>
<dbReference type="SUPFAM" id="SSF101898">
    <property type="entry name" value="NHL repeat"/>
    <property type="match status" value="1"/>
</dbReference>
<dbReference type="PANTHER" id="PTHR25462:SF296">
    <property type="entry name" value="MEIOTIC P26, ISOFORM F"/>
    <property type="match status" value="1"/>
</dbReference>
<feature type="domain" description="B box-type" evidence="7">
    <location>
        <begin position="94"/>
        <end position="136"/>
    </location>
</feature>
<keyword evidence="1" id="KW-0597">Phosphoprotein</keyword>
<name>A0AAD9KL44_RIDPI</name>
<keyword evidence="9" id="KW-1185">Reference proteome</keyword>
<dbReference type="EMBL" id="JAODUO010000889">
    <property type="protein sequence ID" value="KAK2173256.1"/>
    <property type="molecule type" value="Genomic_DNA"/>
</dbReference>
<evidence type="ECO:0000256" key="3">
    <source>
        <dbReference type="ARBA" id="ARBA00022771"/>
    </source>
</evidence>
<organism evidence="8 9">
    <name type="scientific">Ridgeia piscesae</name>
    <name type="common">Tubeworm</name>
    <dbReference type="NCBI Taxonomy" id="27915"/>
    <lineage>
        <taxon>Eukaryota</taxon>
        <taxon>Metazoa</taxon>
        <taxon>Spiralia</taxon>
        <taxon>Lophotrochozoa</taxon>
        <taxon>Annelida</taxon>
        <taxon>Polychaeta</taxon>
        <taxon>Sedentaria</taxon>
        <taxon>Canalipalpata</taxon>
        <taxon>Sabellida</taxon>
        <taxon>Siboglinidae</taxon>
        <taxon>Ridgeia</taxon>
    </lineage>
</organism>
<dbReference type="Gene3D" id="2.120.10.30">
    <property type="entry name" value="TolB, C-terminal domain"/>
    <property type="match status" value="2"/>
</dbReference>
<evidence type="ECO:0000256" key="1">
    <source>
        <dbReference type="ARBA" id="ARBA00022553"/>
    </source>
</evidence>
<accession>A0AAD9KL44</accession>
<evidence type="ECO:0000313" key="9">
    <source>
        <dbReference type="Proteomes" id="UP001209878"/>
    </source>
</evidence>
<dbReference type="SUPFAM" id="SSF57850">
    <property type="entry name" value="RING/U-box"/>
    <property type="match status" value="1"/>
</dbReference>
<feature type="domain" description="RING-type" evidence="6">
    <location>
        <begin position="17"/>
        <end position="62"/>
    </location>
</feature>
<evidence type="ECO:0000256" key="5">
    <source>
        <dbReference type="PROSITE-ProRule" id="PRU00024"/>
    </source>
</evidence>
<dbReference type="InterPro" id="IPR011042">
    <property type="entry name" value="6-blade_b-propeller_TolB-like"/>
</dbReference>
<dbReference type="SMART" id="SM00184">
    <property type="entry name" value="RING"/>
    <property type="match status" value="1"/>
</dbReference>
<dbReference type="Pfam" id="PF00643">
    <property type="entry name" value="zf-B_box"/>
    <property type="match status" value="1"/>
</dbReference>
<reference evidence="8" key="1">
    <citation type="journal article" date="2023" name="Mol. Biol. Evol.">
        <title>Third-Generation Sequencing Reveals the Adaptive Role of the Epigenome in Three Deep-Sea Polychaetes.</title>
        <authorList>
            <person name="Perez M."/>
            <person name="Aroh O."/>
            <person name="Sun Y."/>
            <person name="Lan Y."/>
            <person name="Juniper S.K."/>
            <person name="Young C.R."/>
            <person name="Angers B."/>
            <person name="Qian P.Y."/>
        </authorList>
    </citation>
    <scope>NUCLEOTIDE SEQUENCE</scope>
    <source>
        <strain evidence="8">R07B-5</strain>
    </source>
</reference>
<dbReference type="Gene3D" id="3.30.160.60">
    <property type="entry name" value="Classic Zinc Finger"/>
    <property type="match status" value="1"/>
</dbReference>
<dbReference type="Pfam" id="PF13445">
    <property type="entry name" value="zf-RING_UBOX"/>
    <property type="match status" value="1"/>
</dbReference>
<dbReference type="InterPro" id="IPR017907">
    <property type="entry name" value="Znf_RING_CS"/>
</dbReference>
<dbReference type="Gene3D" id="3.30.40.10">
    <property type="entry name" value="Zinc/RING finger domain, C3HC4 (zinc finger)"/>
    <property type="match status" value="1"/>
</dbReference>
<comment type="caution">
    <text evidence="8">The sequence shown here is derived from an EMBL/GenBank/DDBJ whole genome shotgun (WGS) entry which is preliminary data.</text>
</comment>
<dbReference type="InterPro" id="IPR047153">
    <property type="entry name" value="TRIM45/56/19-like"/>
</dbReference>
<keyword evidence="3 5" id="KW-0863">Zinc-finger</keyword>
<evidence type="ECO:0000259" key="6">
    <source>
        <dbReference type="PROSITE" id="PS50089"/>
    </source>
</evidence>
<evidence type="ECO:0000256" key="4">
    <source>
        <dbReference type="ARBA" id="ARBA00022833"/>
    </source>
</evidence>
<dbReference type="Proteomes" id="UP001209878">
    <property type="component" value="Unassembled WGS sequence"/>
</dbReference>
<protein>
    <submittedName>
        <fullName evidence="8">Uncharacterized protein</fullName>
    </submittedName>
</protein>
<dbReference type="PANTHER" id="PTHR25462">
    <property type="entry name" value="BONUS, ISOFORM C-RELATED"/>
    <property type="match status" value="1"/>
</dbReference>
<sequence length="507" mass="55519">MAAVKLVDELRETFTECSICMTDYTSPPKMLTPCLHTFCLACLEKHASCTRRGQPLLCPTCRTAVNVPEDGLAALPTNFFVNRLRDSLRHSTKVDGEPCAVHADKAACFLCRTCNEAICASCMLTAGHRSHDCVEIDQAADSQKKMIVQVTSDADDRLGKLQLQMTSLEGLKAFAEQLLQRGSKTEFITYGQLLKERLDALSVESLDHVSDVPTCLPTAGEKSKQKAVKVAPPKVKAKPTTVKCSFVSEFSTRNAICDGNSFAVVGDEFYICARTSGIDVYSLQGDYKRNMCDSHFRSVGAITPLGTSSFAVCDRGAQVVFKVSASGEVEQVIGRGVLKWPMGVATNELGQFLVTDVRMKCVHVFSIAGVHRHSQMADFERPLSVAVGLNDVMIVTDADRHQVQWISASGELLHSYGSQGNGEHQLGQPLSVIRDSSGHVLVSDNKEHRVHRLTPEGAFLQYALTEEDGIEFPNSLFFDPKTDRLYVGQSDGKVKVFKYTGRMSDSS</sequence>
<dbReference type="PROSITE" id="PS50089">
    <property type="entry name" value="ZF_RING_2"/>
    <property type="match status" value="1"/>
</dbReference>
<dbReference type="InterPro" id="IPR013083">
    <property type="entry name" value="Znf_RING/FYVE/PHD"/>
</dbReference>
<evidence type="ECO:0000259" key="7">
    <source>
        <dbReference type="PROSITE" id="PS50119"/>
    </source>
</evidence>
<gene>
    <name evidence="8" type="ORF">NP493_889g01009</name>
</gene>
<dbReference type="PROSITE" id="PS50119">
    <property type="entry name" value="ZF_BBOX"/>
    <property type="match status" value="1"/>
</dbReference>
<dbReference type="InterPro" id="IPR000315">
    <property type="entry name" value="Znf_B-box"/>
</dbReference>
<evidence type="ECO:0000256" key="2">
    <source>
        <dbReference type="ARBA" id="ARBA00022723"/>
    </source>
</evidence>
<dbReference type="GO" id="GO:0008270">
    <property type="term" value="F:zinc ion binding"/>
    <property type="evidence" value="ECO:0007669"/>
    <property type="project" value="UniProtKB-KW"/>
</dbReference>
<dbReference type="SUPFAM" id="SSF57845">
    <property type="entry name" value="B-box zinc-binding domain"/>
    <property type="match status" value="1"/>
</dbReference>
<dbReference type="AlphaFoldDB" id="A0AAD9KL44"/>